<dbReference type="NCBIfam" id="NF038110">
    <property type="entry name" value="Lys_methyl_FliB"/>
    <property type="match status" value="1"/>
</dbReference>
<dbReference type="GO" id="GO:0032259">
    <property type="term" value="P:methylation"/>
    <property type="evidence" value="ECO:0007669"/>
    <property type="project" value="UniProtKB-KW"/>
</dbReference>
<reference evidence="1" key="1">
    <citation type="journal article" date="2021" name="PeerJ">
        <title>Extensive microbial diversity within the chicken gut microbiome revealed by metagenomics and culture.</title>
        <authorList>
            <person name="Gilroy R."/>
            <person name="Ravi A."/>
            <person name="Getino M."/>
            <person name="Pursley I."/>
            <person name="Horton D.L."/>
            <person name="Alikhan N.F."/>
            <person name="Baker D."/>
            <person name="Gharbi K."/>
            <person name="Hall N."/>
            <person name="Watson M."/>
            <person name="Adriaenssens E.M."/>
            <person name="Foster-Nyarko E."/>
            <person name="Jarju S."/>
            <person name="Secka A."/>
            <person name="Antonio M."/>
            <person name="Oren A."/>
            <person name="Chaudhuri R.R."/>
            <person name="La Ragione R."/>
            <person name="Hildebrand F."/>
            <person name="Pallen M.J."/>
        </authorList>
    </citation>
    <scope>NUCLEOTIDE SEQUENCE</scope>
    <source>
        <strain evidence="1">ChiGjej1B1-13045</strain>
    </source>
</reference>
<dbReference type="EC" id="2.1.1.-" evidence="1"/>
<reference evidence="1" key="2">
    <citation type="submission" date="2021-04" db="EMBL/GenBank/DDBJ databases">
        <authorList>
            <person name="Gilroy R."/>
        </authorList>
    </citation>
    <scope>NUCLEOTIDE SEQUENCE</scope>
    <source>
        <strain evidence="1">ChiGjej1B1-13045</strain>
    </source>
</reference>
<keyword evidence="1" id="KW-0489">Methyltransferase</keyword>
<dbReference type="Proteomes" id="UP000824017">
    <property type="component" value="Unassembled WGS sequence"/>
</dbReference>
<evidence type="ECO:0000313" key="2">
    <source>
        <dbReference type="Proteomes" id="UP000824017"/>
    </source>
</evidence>
<organism evidence="1 2">
    <name type="scientific">Candidatus Mediterraneibacter stercorigallinarum</name>
    <dbReference type="NCBI Taxonomy" id="2838686"/>
    <lineage>
        <taxon>Bacteria</taxon>
        <taxon>Bacillati</taxon>
        <taxon>Bacillota</taxon>
        <taxon>Clostridia</taxon>
        <taxon>Lachnospirales</taxon>
        <taxon>Lachnospiraceae</taxon>
        <taxon>Mediterraneibacter</taxon>
    </lineage>
</organism>
<name>A0A9D2DAS7_9FIRM</name>
<protein>
    <submittedName>
        <fullName evidence="1">Flagellin lysine-N-methylase</fullName>
        <ecNumber evidence="1">2.1.1.-</ecNumber>
    </submittedName>
</protein>
<keyword evidence="1" id="KW-0808">Transferase</keyword>
<accession>A0A9D2DAS7</accession>
<dbReference type="AlphaFoldDB" id="A0A9D2DAS7"/>
<keyword evidence="1" id="KW-0969">Cilium</keyword>
<dbReference type="GO" id="GO:0008168">
    <property type="term" value="F:methyltransferase activity"/>
    <property type="evidence" value="ECO:0007669"/>
    <property type="project" value="UniProtKB-KW"/>
</dbReference>
<sequence>MQYTVPHYYKKFRCIAGECPDTCCAGWQIQIDPASLRKYKKAKGPLGSRLRNEIDWKEGCFRQYDGRCAFLNDEDLCDLYLEGGGGRAFCRTCRTYPRHIEEFEGLREISLSLSCPVAADLILNCEEPVRFLHAEDEKEEEPYEDFDFFLFTKLEDARSLILRILQDRSHPVRLRAAVSLALAHDLQQRIDRNALYDADSLFERYSAPGVWSWFESRLAQLEKTDSHAAKMRRTKAALFSIFDRLEVLRDDWRPYLDSARKTLKNAPVLPEETERSFSELFTDHMAEQLLVYFVFTYFCGAVYNRNAYGKMKFSFAGMILVRELVRAEWLQDPGITNETVLCTACRYAREVEHSDRNKIRMEQLLDNEEDFDLEDLFSLL</sequence>
<comment type="caution">
    <text evidence="1">The sequence shown here is derived from an EMBL/GenBank/DDBJ whole genome shotgun (WGS) entry which is preliminary data.</text>
</comment>
<dbReference type="EMBL" id="DXCD01000162">
    <property type="protein sequence ID" value="HIZ13503.1"/>
    <property type="molecule type" value="Genomic_DNA"/>
</dbReference>
<keyword evidence="1" id="KW-0282">Flagellum</keyword>
<proteinExistence type="predicted"/>
<keyword evidence="1" id="KW-0966">Cell projection</keyword>
<evidence type="ECO:0000313" key="1">
    <source>
        <dbReference type="EMBL" id="HIZ13503.1"/>
    </source>
</evidence>
<gene>
    <name evidence="1" type="primary">fliB</name>
    <name evidence="1" type="ORF">H9817_06215</name>
</gene>